<evidence type="ECO:0000313" key="3">
    <source>
        <dbReference type="Proteomes" id="UP001165267"/>
    </source>
</evidence>
<gene>
    <name evidence="2" type="ORF">NSP04_05895</name>
</gene>
<accession>A0ABT1XFV0</accession>
<reference evidence="2" key="1">
    <citation type="submission" date="2022-07" db="EMBL/GenBank/DDBJ databases">
        <authorList>
            <person name="Xamxidin M."/>
        </authorList>
    </citation>
    <scope>NUCLEOTIDE SEQUENCE</scope>
    <source>
        <strain evidence="2">YS8-69</strain>
    </source>
</reference>
<keyword evidence="3" id="KW-1185">Reference proteome</keyword>
<sequence length="261" mass="28713">MFRAVDFNSLSNLSHTLSTPAQTTQHGIAGTAQALALPMLEVCNPNVTACFEPHLLAPSECLQIAAPARPVPRRATPSPEPQPPAVETNPGSKRKRTESTEDYRELIKNNIGKADTVLIQLPETSRIAAPSRLQKAATPMPEVMAPPAEVCARQARAILEPLYRKFQRMLDKSPTLKNTMNHKERFEAIQTIQTALFLDNTSVLGWSMLAALAETSGRVRMGSTEYSFSECLHYAKDCSTNKKAVEEIGARLKQDSTECRP</sequence>
<name>A0ABT1XFV0_9BURK</name>
<comment type="caution">
    <text evidence="2">The sequence shown here is derived from an EMBL/GenBank/DDBJ whole genome shotgun (WGS) entry which is preliminary data.</text>
</comment>
<dbReference type="EMBL" id="JANKHG010000016">
    <property type="protein sequence ID" value="MCR2746173.1"/>
    <property type="molecule type" value="Genomic_DNA"/>
</dbReference>
<feature type="region of interest" description="Disordered" evidence="1">
    <location>
        <begin position="71"/>
        <end position="101"/>
    </location>
</feature>
<dbReference type="Proteomes" id="UP001165267">
    <property type="component" value="Unassembled WGS sequence"/>
</dbReference>
<protein>
    <submittedName>
        <fullName evidence="2">Uncharacterized protein</fullName>
    </submittedName>
</protein>
<dbReference type="RefSeq" id="WP_257511417.1">
    <property type="nucleotide sequence ID" value="NZ_JANKHG010000016.1"/>
</dbReference>
<organism evidence="2 3">
    <name type="scientific">Limnobacter parvus</name>
    <dbReference type="NCBI Taxonomy" id="2939690"/>
    <lineage>
        <taxon>Bacteria</taxon>
        <taxon>Pseudomonadati</taxon>
        <taxon>Pseudomonadota</taxon>
        <taxon>Betaproteobacteria</taxon>
        <taxon>Burkholderiales</taxon>
        <taxon>Burkholderiaceae</taxon>
        <taxon>Limnobacter</taxon>
    </lineage>
</organism>
<evidence type="ECO:0000313" key="2">
    <source>
        <dbReference type="EMBL" id="MCR2746173.1"/>
    </source>
</evidence>
<proteinExistence type="predicted"/>
<evidence type="ECO:0000256" key="1">
    <source>
        <dbReference type="SAM" id="MobiDB-lite"/>
    </source>
</evidence>